<gene>
    <name evidence="5" type="ORF">EV191_11034</name>
</gene>
<accession>A0A4R2QH62</accession>
<dbReference type="EMBL" id="SLXQ01000010">
    <property type="protein sequence ID" value="TCP48477.1"/>
    <property type="molecule type" value="Genomic_DNA"/>
</dbReference>
<dbReference type="InterPro" id="IPR000551">
    <property type="entry name" value="MerR-type_HTH_dom"/>
</dbReference>
<dbReference type="RefSeq" id="WP_132878761.1">
    <property type="nucleotide sequence ID" value="NZ_SLXQ01000010.1"/>
</dbReference>
<dbReference type="GO" id="GO:0003700">
    <property type="term" value="F:DNA-binding transcription factor activity"/>
    <property type="evidence" value="ECO:0007669"/>
    <property type="project" value="InterPro"/>
</dbReference>
<protein>
    <submittedName>
        <fullName evidence="5">DNA-binding transcriptional MerR regulator</fullName>
    </submittedName>
</protein>
<dbReference type="PRINTS" id="PR00040">
    <property type="entry name" value="HTHMERR"/>
</dbReference>
<dbReference type="PROSITE" id="PS50937">
    <property type="entry name" value="HTH_MERR_2"/>
    <property type="match status" value="1"/>
</dbReference>
<dbReference type="SUPFAM" id="SSF46955">
    <property type="entry name" value="Putative DNA-binding domain"/>
    <property type="match status" value="1"/>
</dbReference>
<dbReference type="PANTHER" id="PTHR30204:SF94">
    <property type="entry name" value="HEAVY METAL-DEPENDENT TRANSCRIPTIONAL REGULATOR HI_0293-RELATED"/>
    <property type="match status" value="1"/>
</dbReference>
<dbReference type="CDD" id="cd01282">
    <property type="entry name" value="HTH_MerR-like_sg3"/>
    <property type="match status" value="1"/>
</dbReference>
<comment type="caution">
    <text evidence="5">The sequence shown here is derived from an EMBL/GenBank/DDBJ whole genome shotgun (WGS) entry which is preliminary data.</text>
</comment>
<keyword evidence="6" id="KW-1185">Reference proteome</keyword>
<evidence type="ECO:0000256" key="2">
    <source>
        <dbReference type="ARBA" id="ARBA00023125"/>
    </source>
</evidence>
<evidence type="ECO:0000259" key="4">
    <source>
        <dbReference type="PROSITE" id="PS50937"/>
    </source>
</evidence>
<keyword evidence="2 5" id="KW-0238">DNA-binding</keyword>
<dbReference type="SMART" id="SM00422">
    <property type="entry name" value="HTH_MERR"/>
    <property type="match status" value="1"/>
</dbReference>
<organism evidence="5 6">
    <name type="scientific">Tamaricihabitans halophyticus</name>
    <dbReference type="NCBI Taxonomy" id="1262583"/>
    <lineage>
        <taxon>Bacteria</taxon>
        <taxon>Bacillati</taxon>
        <taxon>Actinomycetota</taxon>
        <taxon>Actinomycetes</taxon>
        <taxon>Pseudonocardiales</taxon>
        <taxon>Pseudonocardiaceae</taxon>
        <taxon>Tamaricihabitans</taxon>
    </lineage>
</organism>
<dbReference type="Gene3D" id="1.10.1660.10">
    <property type="match status" value="1"/>
</dbReference>
<dbReference type="InterPro" id="IPR009061">
    <property type="entry name" value="DNA-bd_dom_put_sf"/>
</dbReference>
<keyword evidence="3" id="KW-0804">Transcription</keyword>
<sequence length="136" mass="14815">MRIGELAKRAGTTTRALRFYESLGLLGARRAANGYREYDEADCRLVREIQMLQAIGFSLEDTKPFVACLRAGNEMGDSCADSIAVYRRKLGEVDAYIAQLEAVRADLSAKLAGALHRETGRCPVGRTVGASEDGQD</sequence>
<evidence type="ECO:0000256" key="3">
    <source>
        <dbReference type="ARBA" id="ARBA00023163"/>
    </source>
</evidence>
<dbReference type="OrthoDB" id="4567915at2"/>
<dbReference type="InterPro" id="IPR047057">
    <property type="entry name" value="MerR_fam"/>
</dbReference>
<feature type="domain" description="HTH merR-type" evidence="4">
    <location>
        <begin position="1"/>
        <end position="68"/>
    </location>
</feature>
<evidence type="ECO:0000256" key="1">
    <source>
        <dbReference type="ARBA" id="ARBA00023015"/>
    </source>
</evidence>
<dbReference type="Pfam" id="PF13411">
    <property type="entry name" value="MerR_1"/>
    <property type="match status" value="1"/>
</dbReference>
<dbReference type="PANTHER" id="PTHR30204">
    <property type="entry name" value="REDOX-CYCLING DRUG-SENSING TRANSCRIPTIONAL ACTIVATOR SOXR"/>
    <property type="match status" value="1"/>
</dbReference>
<reference evidence="5 6" key="1">
    <citation type="submission" date="2019-03" db="EMBL/GenBank/DDBJ databases">
        <title>Genomic Encyclopedia of Type Strains, Phase IV (KMG-IV): sequencing the most valuable type-strain genomes for metagenomic binning, comparative biology and taxonomic classification.</title>
        <authorList>
            <person name="Goeker M."/>
        </authorList>
    </citation>
    <scope>NUCLEOTIDE SEQUENCE [LARGE SCALE GENOMIC DNA]</scope>
    <source>
        <strain evidence="5 6">DSM 45765</strain>
    </source>
</reference>
<evidence type="ECO:0000313" key="6">
    <source>
        <dbReference type="Proteomes" id="UP000294911"/>
    </source>
</evidence>
<keyword evidence="1" id="KW-0805">Transcription regulation</keyword>
<name>A0A4R2QH62_9PSEU</name>
<dbReference type="GO" id="GO:0003677">
    <property type="term" value="F:DNA binding"/>
    <property type="evidence" value="ECO:0007669"/>
    <property type="project" value="UniProtKB-KW"/>
</dbReference>
<dbReference type="Proteomes" id="UP000294911">
    <property type="component" value="Unassembled WGS sequence"/>
</dbReference>
<evidence type="ECO:0000313" key="5">
    <source>
        <dbReference type="EMBL" id="TCP48477.1"/>
    </source>
</evidence>
<dbReference type="AlphaFoldDB" id="A0A4R2QH62"/>
<proteinExistence type="predicted"/>